<dbReference type="Pfam" id="PF12804">
    <property type="entry name" value="NTP_transf_3"/>
    <property type="match status" value="1"/>
</dbReference>
<dbReference type="InterPro" id="IPR006175">
    <property type="entry name" value="YjgF/YER057c/UK114"/>
</dbReference>
<feature type="domain" description="MobA-like NTP transferase" evidence="3">
    <location>
        <begin position="99"/>
        <end position="216"/>
    </location>
</feature>
<accession>A0A381V5Z9</accession>
<dbReference type="PANTHER" id="PTHR43857">
    <property type="entry name" value="BLR7761 PROTEIN"/>
    <property type="match status" value="1"/>
</dbReference>
<evidence type="ECO:0000256" key="2">
    <source>
        <dbReference type="ARBA" id="ARBA00023150"/>
    </source>
</evidence>
<dbReference type="Gene3D" id="3.90.550.10">
    <property type="entry name" value="Spore Coat Polysaccharide Biosynthesis Protein SpsA, Chain A"/>
    <property type="match status" value="1"/>
</dbReference>
<dbReference type="AlphaFoldDB" id="A0A381V5Z9"/>
<feature type="non-terminal residue" evidence="4">
    <location>
        <position position="1"/>
    </location>
</feature>
<dbReference type="Gene3D" id="3.30.1330.40">
    <property type="entry name" value="RutC-like"/>
    <property type="match status" value="1"/>
</dbReference>
<dbReference type="EMBL" id="UINC01007931">
    <property type="protein sequence ID" value="SVA35720.1"/>
    <property type="molecule type" value="Genomic_DNA"/>
</dbReference>
<dbReference type="GO" id="GO:0005525">
    <property type="term" value="F:GTP binding"/>
    <property type="evidence" value="ECO:0007669"/>
    <property type="project" value="UniProtKB-KW"/>
</dbReference>
<evidence type="ECO:0000313" key="4">
    <source>
        <dbReference type="EMBL" id="SVA35720.1"/>
    </source>
</evidence>
<dbReference type="InterPro" id="IPR025877">
    <property type="entry name" value="MobA-like_NTP_Trfase"/>
</dbReference>
<dbReference type="InterPro" id="IPR029044">
    <property type="entry name" value="Nucleotide-diphossugar_trans"/>
</dbReference>
<evidence type="ECO:0000259" key="3">
    <source>
        <dbReference type="Pfam" id="PF12804"/>
    </source>
</evidence>
<sequence>VDARGRVVGGGDVCAQVRRIFEIIADALTEAGACLEDVVRTRIFITDIADAEALGQAHGEVFGQVRPAATLVEVSRLIDPALLVEIEADAIIGSGGADVVILAGGKAKRMGRDKSRIRLGRRTLLGHVRAAVADAGFKPRVVATDSQPGLGPLGGIATAIRSTRHSRVLFLGCDMPFLSGDLIDEFLAVAADGIGPIFTCYKKGVGLPFVLYRHDLDLVGKQIDRSELSLQQLAKRLKARTWSPPPGRLRELFNINTPADLAEARRRLTKEGC</sequence>
<keyword evidence="1" id="KW-0547">Nucleotide-binding</keyword>
<dbReference type="SUPFAM" id="SSF55298">
    <property type="entry name" value="YjgF-like"/>
    <property type="match status" value="1"/>
</dbReference>
<name>A0A381V5Z9_9ZZZZ</name>
<organism evidence="4">
    <name type="scientific">marine metagenome</name>
    <dbReference type="NCBI Taxonomy" id="408172"/>
    <lineage>
        <taxon>unclassified sequences</taxon>
        <taxon>metagenomes</taxon>
        <taxon>ecological metagenomes</taxon>
    </lineage>
</organism>
<proteinExistence type="predicted"/>
<gene>
    <name evidence="4" type="ORF">METZ01_LOCUS88574</name>
</gene>
<reference evidence="4" key="1">
    <citation type="submission" date="2018-05" db="EMBL/GenBank/DDBJ databases">
        <authorList>
            <person name="Lanie J.A."/>
            <person name="Ng W.-L."/>
            <person name="Kazmierczak K.M."/>
            <person name="Andrzejewski T.M."/>
            <person name="Davidsen T.M."/>
            <person name="Wayne K.J."/>
            <person name="Tettelin H."/>
            <person name="Glass J.I."/>
            <person name="Rusch D."/>
            <person name="Podicherti R."/>
            <person name="Tsui H.-C.T."/>
            <person name="Winkler M.E."/>
        </authorList>
    </citation>
    <scope>NUCLEOTIDE SEQUENCE</scope>
</reference>
<dbReference type="InterPro" id="IPR013482">
    <property type="entry name" value="Molybde_CF_guanTrfase"/>
</dbReference>
<dbReference type="CDD" id="cd02503">
    <property type="entry name" value="MobA"/>
    <property type="match status" value="1"/>
</dbReference>
<evidence type="ECO:0000256" key="1">
    <source>
        <dbReference type="ARBA" id="ARBA00023134"/>
    </source>
</evidence>
<keyword evidence="2" id="KW-0501">Molybdenum cofactor biosynthesis</keyword>
<dbReference type="GO" id="GO:0006777">
    <property type="term" value="P:Mo-molybdopterin cofactor biosynthetic process"/>
    <property type="evidence" value="ECO:0007669"/>
    <property type="project" value="UniProtKB-KW"/>
</dbReference>
<dbReference type="Pfam" id="PF01042">
    <property type="entry name" value="Ribonuc_L-PSP"/>
    <property type="match status" value="1"/>
</dbReference>
<protein>
    <recommendedName>
        <fullName evidence="3">MobA-like NTP transferase domain-containing protein</fullName>
    </recommendedName>
</protein>
<dbReference type="PANTHER" id="PTHR43857:SF1">
    <property type="entry name" value="YJGH FAMILY PROTEIN"/>
    <property type="match status" value="1"/>
</dbReference>
<dbReference type="GO" id="GO:0016779">
    <property type="term" value="F:nucleotidyltransferase activity"/>
    <property type="evidence" value="ECO:0007669"/>
    <property type="project" value="UniProtKB-ARBA"/>
</dbReference>
<keyword evidence="1" id="KW-0342">GTP-binding</keyword>
<dbReference type="InterPro" id="IPR035959">
    <property type="entry name" value="RutC-like_sf"/>
</dbReference>
<dbReference type="SUPFAM" id="SSF53448">
    <property type="entry name" value="Nucleotide-diphospho-sugar transferases"/>
    <property type="match status" value="1"/>
</dbReference>